<feature type="non-terminal residue" evidence="1">
    <location>
        <position position="179"/>
    </location>
</feature>
<organism evidence="1">
    <name type="scientific">marine sediment metagenome</name>
    <dbReference type="NCBI Taxonomy" id="412755"/>
    <lineage>
        <taxon>unclassified sequences</taxon>
        <taxon>metagenomes</taxon>
        <taxon>ecological metagenomes</taxon>
    </lineage>
</organism>
<sequence>MKQGIYEQSATPKYPVGTRLAIGDRVFHYCRALTALRLHHGEGNNDGLHEQETEIIAYAGDLSLTILHETATAHQFKGGYINIHTAPMQVCLRVKDNDASDGTRTVLYLRDPLLAGVAANTFTDIHANIYNNVGGREGGTHYTSAICIPLINITINYYFWGQTWGPVVATAASLGGLGA</sequence>
<name>X1VB61_9ZZZZ</name>
<dbReference type="EMBL" id="BARW01029544">
    <property type="protein sequence ID" value="GAJ10631.1"/>
    <property type="molecule type" value="Genomic_DNA"/>
</dbReference>
<accession>X1VB61</accession>
<gene>
    <name evidence="1" type="ORF">S12H4_47451</name>
</gene>
<dbReference type="AlphaFoldDB" id="X1VB61"/>
<protein>
    <submittedName>
        <fullName evidence="1">Uncharacterized protein</fullName>
    </submittedName>
</protein>
<evidence type="ECO:0000313" key="1">
    <source>
        <dbReference type="EMBL" id="GAJ10631.1"/>
    </source>
</evidence>
<comment type="caution">
    <text evidence="1">The sequence shown here is derived from an EMBL/GenBank/DDBJ whole genome shotgun (WGS) entry which is preliminary data.</text>
</comment>
<reference evidence="1" key="1">
    <citation type="journal article" date="2014" name="Front. Microbiol.">
        <title>High frequency of phylogenetically diverse reductive dehalogenase-homologous genes in deep subseafloor sedimentary metagenomes.</title>
        <authorList>
            <person name="Kawai M."/>
            <person name="Futagami T."/>
            <person name="Toyoda A."/>
            <person name="Takaki Y."/>
            <person name="Nishi S."/>
            <person name="Hori S."/>
            <person name="Arai W."/>
            <person name="Tsubouchi T."/>
            <person name="Morono Y."/>
            <person name="Uchiyama I."/>
            <person name="Ito T."/>
            <person name="Fujiyama A."/>
            <person name="Inagaki F."/>
            <person name="Takami H."/>
        </authorList>
    </citation>
    <scope>NUCLEOTIDE SEQUENCE</scope>
    <source>
        <strain evidence="1">Expedition CK06-06</strain>
    </source>
</reference>
<proteinExistence type="predicted"/>